<evidence type="ECO:0000313" key="7">
    <source>
        <dbReference type="EMBL" id="KKU91536.1"/>
    </source>
</evidence>
<dbReference type="GO" id="GO:0043022">
    <property type="term" value="F:ribosome binding"/>
    <property type="evidence" value="ECO:0007669"/>
    <property type="project" value="TreeGrafter"/>
</dbReference>
<feature type="domain" description="Translation initiation factor 3 C-terminal" evidence="5">
    <location>
        <begin position="67"/>
        <end position="149"/>
    </location>
</feature>
<dbReference type="InterPro" id="IPR001288">
    <property type="entry name" value="Translation_initiation_fac_3"/>
</dbReference>
<protein>
    <recommendedName>
        <fullName evidence="4">Translation initiation factor IF-3</fullName>
    </recommendedName>
</protein>
<dbReference type="EMBL" id="LCPF01000001">
    <property type="protein sequence ID" value="KKU91536.1"/>
    <property type="molecule type" value="Genomic_DNA"/>
</dbReference>
<evidence type="ECO:0000256" key="1">
    <source>
        <dbReference type="ARBA" id="ARBA00005439"/>
    </source>
</evidence>
<dbReference type="InterPro" id="IPR036787">
    <property type="entry name" value="T_IF-3_N_sf"/>
</dbReference>
<comment type="similarity">
    <text evidence="1">Belongs to the IF-3 family.</text>
</comment>
<dbReference type="Gene3D" id="3.30.110.10">
    <property type="entry name" value="Translation initiation factor 3 (IF-3), C-terminal domain"/>
    <property type="match status" value="1"/>
</dbReference>
<dbReference type="SUPFAM" id="SSF54364">
    <property type="entry name" value="Translation initiation factor IF3, N-terminal domain"/>
    <property type="match status" value="1"/>
</dbReference>
<evidence type="ECO:0000313" key="8">
    <source>
        <dbReference type="Proteomes" id="UP000034956"/>
    </source>
</evidence>
<dbReference type="GO" id="GO:0005737">
    <property type="term" value="C:cytoplasm"/>
    <property type="evidence" value="ECO:0007669"/>
    <property type="project" value="UniProtKB-ARBA"/>
</dbReference>
<evidence type="ECO:0000256" key="2">
    <source>
        <dbReference type="ARBA" id="ARBA00022540"/>
    </source>
</evidence>
<sequence>MIDAKGQSLGVLKREDALNLAKAEGVDLIEIVPTARPPVAKIISFDKFRYYQEKEEKKQRTTQKAKELKHVRISPRAAENDLKIKATLADEFLEKGHKVEINLYLRGREKGNRDWNAEKLKQFLGMIKTPYLVTMTPRPGGRGLVAQIMKK</sequence>
<dbReference type="GO" id="GO:0003743">
    <property type="term" value="F:translation initiation factor activity"/>
    <property type="evidence" value="ECO:0007669"/>
    <property type="project" value="UniProtKB-UniRule"/>
</dbReference>
<evidence type="ECO:0000259" key="6">
    <source>
        <dbReference type="Pfam" id="PF05198"/>
    </source>
</evidence>
<evidence type="ECO:0000256" key="4">
    <source>
        <dbReference type="NCBIfam" id="TIGR00168"/>
    </source>
</evidence>
<accession>A0A0G1UBJ5</accession>
<reference evidence="7 8" key="1">
    <citation type="journal article" date="2015" name="Nature">
        <title>rRNA introns, odd ribosomes, and small enigmatic genomes across a large radiation of phyla.</title>
        <authorList>
            <person name="Brown C.T."/>
            <person name="Hug L.A."/>
            <person name="Thomas B.C."/>
            <person name="Sharon I."/>
            <person name="Castelle C.J."/>
            <person name="Singh A."/>
            <person name="Wilkins M.J."/>
            <person name="Williams K.H."/>
            <person name="Banfield J.F."/>
        </authorList>
    </citation>
    <scope>NUCLEOTIDE SEQUENCE [LARGE SCALE GENOMIC DNA]</scope>
</reference>
<name>A0A0G1UBJ5_9BACT</name>
<keyword evidence="3" id="KW-0648">Protein biosynthesis</keyword>
<organism evidence="7 8">
    <name type="scientific">Candidatus Jorgensenbacteria bacterium GW2011_GWA1_48_11</name>
    <dbReference type="NCBI Taxonomy" id="1618660"/>
    <lineage>
        <taxon>Bacteria</taxon>
        <taxon>Candidatus Joergenseniibacteriota</taxon>
    </lineage>
</organism>
<dbReference type="PANTHER" id="PTHR10938:SF0">
    <property type="entry name" value="TRANSLATION INITIATION FACTOR IF-3, MITOCHONDRIAL"/>
    <property type="match status" value="1"/>
</dbReference>
<dbReference type="Pfam" id="PF05198">
    <property type="entry name" value="IF3_N"/>
    <property type="match status" value="1"/>
</dbReference>
<dbReference type="Proteomes" id="UP000034956">
    <property type="component" value="Unassembled WGS sequence"/>
</dbReference>
<dbReference type="NCBIfam" id="TIGR00168">
    <property type="entry name" value="infC"/>
    <property type="match status" value="1"/>
</dbReference>
<dbReference type="SUPFAM" id="SSF55200">
    <property type="entry name" value="Translation initiation factor IF3, C-terminal domain"/>
    <property type="match status" value="1"/>
</dbReference>
<feature type="domain" description="Translation initiation factor 3 N-terminal" evidence="6">
    <location>
        <begin position="2"/>
        <end position="59"/>
    </location>
</feature>
<dbReference type="Gene3D" id="3.10.20.80">
    <property type="entry name" value="Translation initiation factor 3 (IF-3), N-terminal domain"/>
    <property type="match status" value="1"/>
</dbReference>
<dbReference type="Pfam" id="PF00707">
    <property type="entry name" value="IF3_C"/>
    <property type="match status" value="1"/>
</dbReference>
<dbReference type="PANTHER" id="PTHR10938">
    <property type="entry name" value="TRANSLATION INITIATION FACTOR IF-3"/>
    <property type="match status" value="1"/>
</dbReference>
<dbReference type="InterPro" id="IPR036788">
    <property type="entry name" value="T_IF-3_C_sf"/>
</dbReference>
<comment type="caution">
    <text evidence="7">The sequence shown here is derived from an EMBL/GenBank/DDBJ whole genome shotgun (WGS) entry which is preliminary data.</text>
</comment>
<gene>
    <name evidence="7" type="ORF">UY23_C0001G0142</name>
</gene>
<dbReference type="InterPro" id="IPR019814">
    <property type="entry name" value="Translation_initiation_fac_3_N"/>
</dbReference>
<dbReference type="InterPro" id="IPR019815">
    <property type="entry name" value="Translation_initiation_fac_3_C"/>
</dbReference>
<proteinExistence type="inferred from homology"/>
<keyword evidence="2 7" id="KW-0396">Initiation factor</keyword>
<evidence type="ECO:0000256" key="3">
    <source>
        <dbReference type="ARBA" id="ARBA00022917"/>
    </source>
</evidence>
<evidence type="ECO:0000259" key="5">
    <source>
        <dbReference type="Pfam" id="PF00707"/>
    </source>
</evidence>
<dbReference type="AlphaFoldDB" id="A0A0G1UBJ5"/>
<dbReference type="GO" id="GO:0032790">
    <property type="term" value="P:ribosome disassembly"/>
    <property type="evidence" value="ECO:0007669"/>
    <property type="project" value="TreeGrafter"/>
</dbReference>